<evidence type="ECO:0000256" key="10">
    <source>
        <dbReference type="ARBA" id="ARBA00023319"/>
    </source>
</evidence>
<comment type="subcellular location">
    <subcellularLocation>
        <location evidence="1">Cytoplasm</location>
    </subcellularLocation>
    <subcellularLocation>
        <location evidence="11">Endomembrane system</location>
        <topology evidence="11">Single-pass type I membrane protein</topology>
    </subcellularLocation>
</comment>
<accession>A0AAD8YUJ6</accession>
<evidence type="ECO:0000256" key="6">
    <source>
        <dbReference type="ARBA" id="ARBA00023136"/>
    </source>
</evidence>
<feature type="compositionally biased region" description="Pro residues" evidence="12">
    <location>
        <begin position="331"/>
        <end position="341"/>
    </location>
</feature>
<gene>
    <name evidence="15" type="ORF">P4O66_016045</name>
</gene>
<comment type="caution">
    <text evidence="15">The sequence shown here is derived from an EMBL/GenBank/DDBJ whole genome shotgun (WGS) entry which is preliminary data.</text>
</comment>
<dbReference type="PANTHER" id="PTHR44888:SF2">
    <property type="entry name" value="HEPATIC AND GLIAL CELL ADHESION MOLECULE"/>
    <property type="match status" value="1"/>
</dbReference>
<dbReference type="SMART" id="SM00409">
    <property type="entry name" value="IG"/>
    <property type="match status" value="2"/>
</dbReference>
<dbReference type="PANTHER" id="PTHR44888">
    <property type="entry name" value="HEPACAM FAMILY MEMBER 2-RELATED"/>
    <property type="match status" value="1"/>
</dbReference>
<keyword evidence="4 13" id="KW-0732">Signal</keyword>
<keyword evidence="8" id="KW-0325">Glycoprotein</keyword>
<keyword evidence="10" id="KW-0393">Immunoglobulin domain</keyword>
<dbReference type="InterPro" id="IPR013783">
    <property type="entry name" value="Ig-like_fold"/>
</dbReference>
<dbReference type="GO" id="GO:0012505">
    <property type="term" value="C:endomembrane system"/>
    <property type="evidence" value="ECO:0007669"/>
    <property type="project" value="UniProtKB-SubCell"/>
</dbReference>
<evidence type="ECO:0000256" key="7">
    <source>
        <dbReference type="ARBA" id="ARBA00023157"/>
    </source>
</evidence>
<dbReference type="InterPro" id="IPR036179">
    <property type="entry name" value="Ig-like_dom_sf"/>
</dbReference>
<dbReference type="InterPro" id="IPR007110">
    <property type="entry name" value="Ig-like_dom"/>
</dbReference>
<keyword evidence="6" id="KW-0472">Membrane</keyword>
<dbReference type="SMART" id="SM00408">
    <property type="entry name" value="IGc2"/>
    <property type="match status" value="1"/>
</dbReference>
<feature type="region of interest" description="Disordered" evidence="12">
    <location>
        <begin position="276"/>
        <end position="384"/>
    </location>
</feature>
<evidence type="ECO:0000256" key="11">
    <source>
        <dbReference type="ARBA" id="ARBA00046288"/>
    </source>
</evidence>
<proteinExistence type="predicted"/>
<evidence type="ECO:0000256" key="2">
    <source>
        <dbReference type="ARBA" id="ARBA00022490"/>
    </source>
</evidence>
<dbReference type="InterPro" id="IPR003599">
    <property type="entry name" value="Ig_sub"/>
</dbReference>
<keyword evidence="3" id="KW-0812">Transmembrane</keyword>
<dbReference type="InterPro" id="IPR013106">
    <property type="entry name" value="Ig_V-set"/>
</dbReference>
<keyword evidence="16" id="KW-1185">Reference proteome</keyword>
<dbReference type="AlphaFoldDB" id="A0AAD8YUJ6"/>
<evidence type="ECO:0000259" key="14">
    <source>
        <dbReference type="PROSITE" id="PS50835"/>
    </source>
</evidence>
<reference evidence="15" key="1">
    <citation type="submission" date="2023-03" db="EMBL/GenBank/DDBJ databases">
        <title>Electrophorus voltai genome.</title>
        <authorList>
            <person name="Bian C."/>
        </authorList>
    </citation>
    <scope>NUCLEOTIDE SEQUENCE</scope>
    <source>
        <strain evidence="15">CB-2022</strain>
        <tissue evidence="15">Muscle</tissue>
    </source>
</reference>
<dbReference type="Gene3D" id="2.60.40.10">
    <property type="entry name" value="Immunoglobulins"/>
    <property type="match status" value="2"/>
</dbReference>
<name>A0AAD8YUJ6_9TELE</name>
<feature type="domain" description="Ig-like" evidence="14">
    <location>
        <begin position="152"/>
        <end position="242"/>
    </location>
</feature>
<feature type="non-terminal residue" evidence="15">
    <location>
        <position position="1"/>
    </location>
</feature>
<dbReference type="Pfam" id="PF13895">
    <property type="entry name" value="Ig_2"/>
    <property type="match status" value="1"/>
</dbReference>
<keyword evidence="9" id="KW-0131">Cell cycle</keyword>
<evidence type="ECO:0000313" key="16">
    <source>
        <dbReference type="Proteomes" id="UP001239994"/>
    </source>
</evidence>
<keyword evidence="5" id="KW-1133">Transmembrane helix</keyword>
<evidence type="ECO:0000256" key="5">
    <source>
        <dbReference type="ARBA" id="ARBA00022989"/>
    </source>
</evidence>
<feature type="chain" id="PRO_5041941565" description="Ig-like domain-containing protein" evidence="13">
    <location>
        <begin position="42"/>
        <end position="384"/>
    </location>
</feature>
<evidence type="ECO:0000256" key="8">
    <source>
        <dbReference type="ARBA" id="ARBA00023180"/>
    </source>
</evidence>
<feature type="compositionally biased region" description="Low complexity" evidence="12">
    <location>
        <begin position="292"/>
        <end position="307"/>
    </location>
</feature>
<protein>
    <recommendedName>
        <fullName evidence="14">Ig-like domain-containing protein</fullName>
    </recommendedName>
</protein>
<feature type="signal peptide" evidence="13">
    <location>
        <begin position="1"/>
        <end position="41"/>
    </location>
</feature>
<evidence type="ECO:0000313" key="15">
    <source>
        <dbReference type="EMBL" id="KAK1787542.1"/>
    </source>
</evidence>
<evidence type="ECO:0000256" key="3">
    <source>
        <dbReference type="ARBA" id="ARBA00022692"/>
    </source>
</evidence>
<keyword evidence="7" id="KW-1015">Disulfide bond</keyword>
<evidence type="ECO:0000256" key="1">
    <source>
        <dbReference type="ARBA" id="ARBA00004496"/>
    </source>
</evidence>
<dbReference type="InterPro" id="IPR052280">
    <property type="entry name" value="HEPACAM_domain"/>
</dbReference>
<dbReference type="PROSITE" id="PS50835">
    <property type="entry name" value="IG_LIKE"/>
    <property type="match status" value="1"/>
</dbReference>
<evidence type="ECO:0000256" key="13">
    <source>
        <dbReference type="SAM" id="SignalP"/>
    </source>
</evidence>
<dbReference type="InterPro" id="IPR003598">
    <property type="entry name" value="Ig_sub2"/>
</dbReference>
<dbReference type="GO" id="GO:0005737">
    <property type="term" value="C:cytoplasm"/>
    <property type="evidence" value="ECO:0007669"/>
    <property type="project" value="UniProtKB-SubCell"/>
</dbReference>
<dbReference type="SUPFAM" id="SSF48726">
    <property type="entry name" value="Immunoglobulin"/>
    <property type="match status" value="2"/>
</dbReference>
<dbReference type="Proteomes" id="UP001239994">
    <property type="component" value="Unassembled WGS sequence"/>
</dbReference>
<dbReference type="EMBL" id="JAROKS010000023">
    <property type="protein sequence ID" value="KAK1787542.1"/>
    <property type="molecule type" value="Genomic_DNA"/>
</dbReference>
<organism evidence="15 16">
    <name type="scientific">Electrophorus voltai</name>
    <dbReference type="NCBI Taxonomy" id="2609070"/>
    <lineage>
        <taxon>Eukaryota</taxon>
        <taxon>Metazoa</taxon>
        <taxon>Chordata</taxon>
        <taxon>Craniata</taxon>
        <taxon>Vertebrata</taxon>
        <taxon>Euteleostomi</taxon>
        <taxon>Actinopterygii</taxon>
        <taxon>Neopterygii</taxon>
        <taxon>Teleostei</taxon>
        <taxon>Ostariophysi</taxon>
        <taxon>Gymnotiformes</taxon>
        <taxon>Gymnotoidei</taxon>
        <taxon>Gymnotidae</taxon>
        <taxon>Electrophorus</taxon>
    </lineage>
</organism>
<sequence>STSARATMKAGRKACSRMLTAPTLPLFCYLLFLFPSGGIEGVNITSMGTLVRGAVGGEAMLSVRYSSTSSDPPVIKWQLKRDKPVTVVQSIGTEIIGNLRTEYRDRVLVFENGTLLLHNLKLSDEGTYEVEISITDDIFTGEGNIDLTVDEPISRLRVAMATATVLELTEHFTLNCSHDAGTKATYSWTKGGKPLANDTRLMLSPNQKVLSIGRVLMVDDDIYACQAENSISSMKSLPVKLTVYNLFSFAYLDEAVPIMTEHECRNPVSLYILKEEDPTTDEPPSLCQTCTSEGSSPPSYGSSLAPPSRSPEPPARSSRRYPPHPYQLSPCVPPPEAGPEPEPTRPLTTSHPWPRPLIPSSCTLPSEAAAHRGSAHQPAHNLSS</sequence>
<dbReference type="Pfam" id="PF07686">
    <property type="entry name" value="V-set"/>
    <property type="match status" value="1"/>
</dbReference>
<evidence type="ECO:0000256" key="4">
    <source>
        <dbReference type="ARBA" id="ARBA00022729"/>
    </source>
</evidence>
<keyword evidence="2" id="KW-0963">Cytoplasm</keyword>
<evidence type="ECO:0000256" key="9">
    <source>
        <dbReference type="ARBA" id="ARBA00023306"/>
    </source>
</evidence>
<evidence type="ECO:0000256" key="12">
    <source>
        <dbReference type="SAM" id="MobiDB-lite"/>
    </source>
</evidence>